<feature type="region of interest" description="Disordered" evidence="1">
    <location>
        <begin position="1"/>
        <end position="21"/>
    </location>
</feature>
<evidence type="ECO:0000256" key="1">
    <source>
        <dbReference type="SAM" id="MobiDB-lite"/>
    </source>
</evidence>
<proteinExistence type="predicted"/>
<dbReference type="PANTHER" id="PTHR13639">
    <property type="entry name" value="CYTOCHROME C OXIDASE ASSEMBLY FACTOR 4 HOMOLOG, MITOCHONDRIAL"/>
    <property type="match status" value="1"/>
</dbReference>
<organism evidence="2 3">
    <name type="scientific">Halocaridina rubra</name>
    <name type="common">Hawaiian red shrimp</name>
    <dbReference type="NCBI Taxonomy" id="373956"/>
    <lineage>
        <taxon>Eukaryota</taxon>
        <taxon>Metazoa</taxon>
        <taxon>Ecdysozoa</taxon>
        <taxon>Arthropoda</taxon>
        <taxon>Crustacea</taxon>
        <taxon>Multicrustacea</taxon>
        <taxon>Malacostraca</taxon>
        <taxon>Eumalacostraca</taxon>
        <taxon>Eucarida</taxon>
        <taxon>Decapoda</taxon>
        <taxon>Pleocyemata</taxon>
        <taxon>Caridea</taxon>
        <taxon>Atyoidea</taxon>
        <taxon>Atyidae</taxon>
        <taxon>Halocaridina</taxon>
    </lineage>
</organism>
<comment type="caution">
    <text evidence="2">The sequence shown here is derived from an EMBL/GenBank/DDBJ whole genome shotgun (WGS) entry which is preliminary data.</text>
</comment>
<dbReference type="GO" id="GO:0033617">
    <property type="term" value="P:mitochondrial respiratory chain complex IV assembly"/>
    <property type="evidence" value="ECO:0007669"/>
    <property type="project" value="InterPro"/>
</dbReference>
<dbReference type="EMBL" id="JAXCGZ010016986">
    <property type="protein sequence ID" value="KAK7069292.1"/>
    <property type="molecule type" value="Genomic_DNA"/>
</dbReference>
<keyword evidence="3" id="KW-1185">Reference proteome</keyword>
<evidence type="ECO:0000313" key="3">
    <source>
        <dbReference type="Proteomes" id="UP001381693"/>
    </source>
</evidence>
<dbReference type="AlphaFoldDB" id="A0AAN9A4J5"/>
<gene>
    <name evidence="2" type="primary">COA4</name>
    <name evidence="2" type="ORF">SK128_012732</name>
</gene>
<evidence type="ECO:0000313" key="2">
    <source>
        <dbReference type="EMBL" id="KAK7069292.1"/>
    </source>
</evidence>
<dbReference type="InterPro" id="IPR039870">
    <property type="entry name" value="Coa4-like"/>
</dbReference>
<feature type="compositionally biased region" description="Basic and acidic residues" evidence="1">
    <location>
        <begin position="1"/>
        <end position="12"/>
    </location>
</feature>
<dbReference type="Proteomes" id="UP001381693">
    <property type="component" value="Unassembled WGS sequence"/>
</dbReference>
<dbReference type="PANTHER" id="PTHR13639:SF2">
    <property type="entry name" value="CYTOCHROME C OXIDASE ASSEMBLY FACTOR 4 HOMOLOG, MITOCHONDRIAL"/>
    <property type="match status" value="1"/>
</dbReference>
<protein>
    <submittedName>
        <fullName evidence="2">Cytochrome oxidase assembly factor 4</fullName>
    </submittedName>
</protein>
<name>A0AAN9A4J5_HALRR</name>
<dbReference type="GO" id="GO:0005758">
    <property type="term" value="C:mitochondrial intermembrane space"/>
    <property type="evidence" value="ECO:0007669"/>
    <property type="project" value="InterPro"/>
</dbReference>
<accession>A0AAN9A4J5</accession>
<sequence length="71" mass="8379">MSDPHQRNKVPKEDEDEEDPVEQMIAKTGCLEKHYAVQFCMADNKDWRKCQQEVMDFQSCIQGYNQRKAAK</sequence>
<reference evidence="2 3" key="1">
    <citation type="submission" date="2023-11" db="EMBL/GenBank/DDBJ databases">
        <title>Halocaridina rubra genome assembly.</title>
        <authorList>
            <person name="Smith C."/>
        </authorList>
    </citation>
    <scope>NUCLEOTIDE SEQUENCE [LARGE SCALE GENOMIC DNA]</scope>
    <source>
        <strain evidence="2">EP-1</strain>
        <tissue evidence="2">Whole</tissue>
    </source>
</reference>